<evidence type="ECO:0008006" key="5">
    <source>
        <dbReference type="Google" id="ProtNLM"/>
    </source>
</evidence>
<comment type="caution">
    <text evidence="3">The sequence shown here is derived from an EMBL/GenBank/DDBJ whole genome shotgun (WGS) entry which is preliminary data.</text>
</comment>
<dbReference type="PANTHER" id="PTHR11362">
    <property type="entry name" value="PHOSPHATIDYLETHANOLAMINE-BINDING PROTEIN"/>
    <property type="match status" value="1"/>
</dbReference>
<sequence>MRLITSLLFATAAKTALASLRPQDQLPLSPTSTPSKAEAVQKALSKSSIIPEVLSDFMPKCFITAYYSKDSGKTHQGTVDLGNEFKPKETKQKPGLSITCPDSKGTPGLVVALTDPDAKSRDDPKWSEMCHWIYIVPINFQTTFEAELGAQAKNSLPELVIPASVWQESDFVDYKPPGPPPKTGFHRYVFVVLEGDTTNLTAPSERQHWGTGKVRHGVRDWAEQEDLKVVGANWFVEEDEEQ</sequence>
<dbReference type="CDD" id="cd00866">
    <property type="entry name" value="PEBP_euk"/>
    <property type="match status" value="1"/>
</dbReference>
<accession>A0ABR4C9C6</accession>
<dbReference type="InterPro" id="IPR008914">
    <property type="entry name" value="PEBP"/>
</dbReference>
<evidence type="ECO:0000256" key="2">
    <source>
        <dbReference type="SAM" id="SignalP"/>
    </source>
</evidence>
<keyword evidence="2" id="KW-0732">Signal</keyword>
<evidence type="ECO:0000313" key="4">
    <source>
        <dbReference type="Proteomes" id="UP001595075"/>
    </source>
</evidence>
<dbReference type="Pfam" id="PF01161">
    <property type="entry name" value="PBP"/>
    <property type="match status" value="1"/>
</dbReference>
<feature type="region of interest" description="Disordered" evidence="1">
    <location>
        <begin position="78"/>
        <end position="99"/>
    </location>
</feature>
<feature type="compositionally biased region" description="Basic and acidic residues" evidence="1">
    <location>
        <begin position="83"/>
        <end position="92"/>
    </location>
</feature>
<organism evidence="3 4">
    <name type="scientific">Oculimacula yallundae</name>
    <dbReference type="NCBI Taxonomy" id="86028"/>
    <lineage>
        <taxon>Eukaryota</taxon>
        <taxon>Fungi</taxon>
        <taxon>Dikarya</taxon>
        <taxon>Ascomycota</taxon>
        <taxon>Pezizomycotina</taxon>
        <taxon>Leotiomycetes</taxon>
        <taxon>Helotiales</taxon>
        <taxon>Ploettnerulaceae</taxon>
        <taxon>Oculimacula</taxon>
    </lineage>
</organism>
<keyword evidence="4" id="KW-1185">Reference proteome</keyword>
<dbReference type="InterPro" id="IPR035810">
    <property type="entry name" value="PEBP_euk"/>
</dbReference>
<dbReference type="PANTHER" id="PTHR11362:SF148">
    <property type="entry name" value="CARBOXYPEPTIDASE Y INHIBITOR"/>
    <property type="match status" value="1"/>
</dbReference>
<dbReference type="EMBL" id="JAZHXI010000011">
    <property type="protein sequence ID" value="KAL2066534.1"/>
    <property type="molecule type" value="Genomic_DNA"/>
</dbReference>
<proteinExistence type="predicted"/>
<evidence type="ECO:0000256" key="1">
    <source>
        <dbReference type="SAM" id="MobiDB-lite"/>
    </source>
</evidence>
<feature type="signal peptide" evidence="2">
    <location>
        <begin position="1"/>
        <end position="18"/>
    </location>
</feature>
<reference evidence="3 4" key="1">
    <citation type="journal article" date="2024" name="Commun. Biol.">
        <title>Comparative genomic analysis of thermophilic fungi reveals convergent evolutionary adaptations and gene losses.</title>
        <authorList>
            <person name="Steindorff A.S."/>
            <person name="Aguilar-Pontes M.V."/>
            <person name="Robinson A.J."/>
            <person name="Andreopoulos B."/>
            <person name="LaButti K."/>
            <person name="Kuo A."/>
            <person name="Mondo S."/>
            <person name="Riley R."/>
            <person name="Otillar R."/>
            <person name="Haridas S."/>
            <person name="Lipzen A."/>
            <person name="Grimwood J."/>
            <person name="Schmutz J."/>
            <person name="Clum A."/>
            <person name="Reid I.D."/>
            <person name="Moisan M.C."/>
            <person name="Butler G."/>
            <person name="Nguyen T.T.M."/>
            <person name="Dewar K."/>
            <person name="Conant G."/>
            <person name="Drula E."/>
            <person name="Henrissat B."/>
            <person name="Hansel C."/>
            <person name="Singer S."/>
            <person name="Hutchinson M.I."/>
            <person name="de Vries R.P."/>
            <person name="Natvig D.O."/>
            <person name="Powell A.J."/>
            <person name="Tsang A."/>
            <person name="Grigoriev I.V."/>
        </authorList>
    </citation>
    <scope>NUCLEOTIDE SEQUENCE [LARGE SCALE GENOMIC DNA]</scope>
    <source>
        <strain evidence="3 4">CBS 494.80</strain>
    </source>
</reference>
<dbReference type="SUPFAM" id="SSF49777">
    <property type="entry name" value="PEBP-like"/>
    <property type="match status" value="1"/>
</dbReference>
<dbReference type="Gene3D" id="3.90.280.10">
    <property type="entry name" value="PEBP-like"/>
    <property type="match status" value="1"/>
</dbReference>
<protein>
    <recommendedName>
        <fullName evidence="5">Phosphatidylethanolamine-binding protein</fullName>
    </recommendedName>
</protein>
<name>A0ABR4C9C6_9HELO</name>
<dbReference type="InterPro" id="IPR036610">
    <property type="entry name" value="PEBP-like_sf"/>
</dbReference>
<evidence type="ECO:0000313" key="3">
    <source>
        <dbReference type="EMBL" id="KAL2066534.1"/>
    </source>
</evidence>
<dbReference type="Proteomes" id="UP001595075">
    <property type="component" value="Unassembled WGS sequence"/>
</dbReference>
<gene>
    <name evidence="3" type="ORF">VTL71DRAFT_2605</name>
</gene>
<feature type="chain" id="PRO_5046106767" description="Phosphatidylethanolamine-binding protein" evidence="2">
    <location>
        <begin position="19"/>
        <end position="242"/>
    </location>
</feature>